<evidence type="ECO:0000256" key="2">
    <source>
        <dbReference type="ARBA" id="ARBA00022448"/>
    </source>
</evidence>
<comment type="caution">
    <text evidence="9">The sequence shown here is derived from an EMBL/GenBank/DDBJ whole genome shotgun (WGS) entry which is preliminary data.</text>
</comment>
<keyword evidence="3" id="KW-1003">Cell membrane</keyword>
<keyword evidence="4 7" id="KW-0812">Transmembrane</keyword>
<dbReference type="InterPro" id="IPR011701">
    <property type="entry name" value="MFS"/>
</dbReference>
<feature type="domain" description="Major facilitator superfamily (MFS) profile" evidence="8">
    <location>
        <begin position="21"/>
        <end position="450"/>
    </location>
</feature>
<dbReference type="RefSeq" id="WP_337702727.1">
    <property type="nucleotide sequence ID" value="NZ_JBBEGM010000003.1"/>
</dbReference>
<organism evidence="9 10">
    <name type="scientific">Actinomycetospora flava</name>
    <dbReference type="NCBI Taxonomy" id="3129232"/>
    <lineage>
        <taxon>Bacteria</taxon>
        <taxon>Bacillati</taxon>
        <taxon>Actinomycetota</taxon>
        <taxon>Actinomycetes</taxon>
        <taxon>Pseudonocardiales</taxon>
        <taxon>Pseudonocardiaceae</taxon>
        <taxon>Actinomycetospora</taxon>
    </lineage>
</organism>
<gene>
    <name evidence="9" type="ORF">WCD58_11325</name>
</gene>
<feature type="transmembrane region" description="Helical" evidence="7">
    <location>
        <begin position="87"/>
        <end position="111"/>
    </location>
</feature>
<reference evidence="9 10" key="1">
    <citation type="submission" date="2024-03" db="EMBL/GenBank/DDBJ databases">
        <title>Actinomycetospora sp. OC33-EN07, a novel actinomycete isolated from wild orchid (Aerides multiflora).</title>
        <authorList>
            <person name="Suriyachadkun C."/>
        </authorList>
    </citation>
    <scope>NUCLEOTIDE SEQUENCE [LARGE SCALE GENOMIC DNA]</scope>
    <source>
        <strain evidence="9 10">OC33-EN07</strain>
    </source>
</reference>
<protein>
    <submittedName>
        <fullName evidence="9">MFS transporter</fullName>
    </submittedName>
</protein>
<feature type="transmembrane region" description="Helical" evidence="7">
    <location>
        <begin position="331"/>
        <end position="349"/>
    </location>
</feature>
<keyword evidence="2" id="KW-0813">Transport</keyword>
<dbReference type="PROSITE" id="PS50850">
    <property type="entry name" value="MFS"/>
    <property type="match status" value="1"/>
</dbReference>
<evidence type="ECO:0000256" key="4">
    <source>
        <dbReference type="ARBA" id="ARBA00022692"/>
    </source>
</evidence>
<dbReference type="Gene3D" id="1.20.1720.10">
    <property type="entry name" value="Multidrug resistance protein D"/>
    <property type="match status" value="1"/>
</dbReference>
<evidence type="ECO:0000259" key="8">
    <source>
        <dbReference type="PROSITE" id="PS50850"/>
    </source>
</evidence>
<dbReference type="PANTHER" id="PTHR42718">
    <property type="entry name" value="MAJOR FACILITATOR SUPERFAMILY MULTIDRUG TRANSPORTER MFSC"/>
    <property type="match status" value="1"/>
</dbReference>
<dbReference type="Gene3D" id="1.20.1250.20">
    <property type="entry name" value="MFS general substrate transporter like domains"/>
    <property type="match status" value="1"/>
</dbReference>
<feature type="transmembrane region" description="Helical" evidence="7">
    <location>
        <begin position="299"/>
        <end position="319"/>
    </location>
</feature>
<sequence>MPRSAAARSVATMSTGSFVIVAASLATLNLLVVFDGLVVTVALPAMAQALGTDAPATSWVITAFAVPLGGTLLLGGRLGDRVGTRPCFVGGLVLFALGLVGSGLAGTFPVLLAGRVLQGLGAGLALPNTFALASAIPAQGRRSAVFAASAVAGSSGSAGAAVVGGLLVDGLGWRSVFLVAVPVALGTAVILWRRLPAEARDPRVSLPWTSSAWFVLAAAAAVLAVSSRSSLALGVAVAALAGFVVTERRRADPLIPRGVLAQRSLRGALLGMPGQVVAYNGVVYVGLLFFQVARGLPPWLAGLAFAPVGVGAIAGSRLATLWLARRGWRSGAVAGLVVAAAALAVLGAAPDASYAAVVLPVLLVLGAALALAAVTLNVAAGLDSTDGERGAAYGVFETTTHVSSALAVAVLAVVIGAAATSGDFARGFAVEAAAAGVCGLAVALYGGSQRRSSPR</sequence>
<name>A0ABU8M317_9PSEU</name>
<feature type="transmembrane region" description="Helical" evidence="7">
    <location>
        <begin position="267"/>
        <end position="293"/>
    </location>
</feature>
<evidence type="ECO:0000256" key="1">
    <source>
        <dbReference type="ARBA" id="ARBA00004651"/>
    </source>
</evidence>
<dbReference type="PANTHER" id="PTHR42718:SF46">
    <property type="entry name" value="BLR6921 PROTEIN"/>
    <property type="match status" value="1"/>
</dbReference>
<feature type="transmembrane region" description="Helical" evidence="7">
    <location>
        <begin position="145"/>
        <end position="167"/>
    </location>
</feature>
<feature type="transmembrane region" description="Helical" evidence="7">
    <location>
        <begin position="355"/>
        <end position="379"/>
    </location>
</feature>
<dbReference type="InterPro" id="IPR036259">
    <property type="entry name" value="MFS_trans_sf"/>
</dbReference>
<accession>A0ABU8M317</accession>
<proteinExistence type="predicted"/>
<evidence type="ECO:0000256" key="5">
    <source>
        <dbReference type="ARBA" id="ARBA00022989"/>
    </source>
</evidence>
<feature type="transmembrane region" description="Helical" evidence="7">
    <location>
        <begin position="204"/>
        <end position="224"/>
    </location>
</feature>
<evidence type="ECO:0000313" key="10">
    <source>
        <dbReference type="Proteomes" id="UP001369736"/>
    </source>
</evidence>
<keyword evidence="10" id="KW-1185">Reference proteome</keyword>
<keyword evidence="6 7" id="KW-0472">Membrane</keyword>
<feature type="transmembrane region" description="Helical" evidence="7">
    <location>
        <begin position="56"/>
        <end position="75"/>
    </location>
</feature>
<evidence type="ECO:0000313" key="9">
    <source>
        <dbReference type="EMBL" id="MEJ2861751.1"/>
    </source>
</evidence>
<dbReference type="EMBL" id="JBBEGM010000003">
    <property type="protein sequence ID" value="MEJ2861751.1"/>
    <property type="molecule type" value="Genomic_DNA"/>
</dbReference>
<dbReference type="SUPFAM" id="SSF103473">
    <property type="entry name" value="MFS general substrate transporter"/>
    <property type="match status" value="1"/>
</dbReference>
<feature type="transmembrane region" description="Helical" evidence="7">
    <location>
        <begin position="391"/>
        <end position="418"/>
    </location>
</feature>
<dbReference type="InterPro" id="IPR020846">
    <property type="entry name" value="MFS_dom"/>
</dbReference>
<keyword evidence="5 7" id="KW-1133">Transmembrane helix</keyword>
<feature type="transmembrane region" description="Helical" evidence="7">
    <location>
        <begin position="230"/>
        <end position="246"/>
    </location>
</feature>
<evidence type="ECO:0000256" key="6">
    <source>
        <dbReference type="ARBA" id="ARBA00023136"/>
    </source>
</evidence>
<feature type="transmembrane region" description="Helical" evidence="7">
    <location>
        <begin position="173"/>
        <end position="192"/>
    </location>
</feature>
<evidence type="ECO:0000256" key="7">
    <source>
        <dbReference type="SAM" id="Phobius"/>
    </source>
</evidence>
<dbReference type="Pfam" id="PF07690">
    <property type="entry name" value="MFS_1"/>
    <property type="match status" value="1"/>
</dbReference>
<evidence type="ECO:0000256" key="3">
    <source>
        <dbReference type="ARBA" id="ARBA00022475"/>
    </source>
</evidence>
<feature type="transmembrane region" description="Helical" evidence="7">
    <location>
        <begin position="18"/>
        <end position="44"/>
    </location>
</feature>
<dbReference type="Proteomes" id="UP001369736">
    <property type="component" value="Unassembled WGS sequence"/>
</dbReference>
<feature type="transmembrane region" description="Helical" evidence="7">
    <location>
        <begin position="117"/>
        <end position="138"/>
    </location>
</feature>
<comment type="subcellular location">
    <subcellularLocation>
        <location evidence="1">Cell membrane</location>
        <topology evidence="1">Multi-pass membrane protein</topology>
    </subcellularLocation>
</comment>
<feature type="transmembrane region" description="Helical" evidence="7">
    <location>
        <begin position="424"/>
        <end position="445"/>
    </location>
</feature>